<proteinExistence type="inferred from homology"/>
<dbReference type="KEGG" id="tet:TTHERM_00348160"/>
<dbReference type="InParanoid" id="I7MH96"/>
<evidence type="ECO:0000256" key="3">
    <source>
        <dbReference type="ARBA" id="ARBA00013044"/>
    </source>
</evidence>
<protein>
    <recommendedName>
        <fullName evidence="3">phosphoinositide 5-phosphatase</fullName>
        <ecNumber evidence="3">3.1.3.36</ecNumber>
    </recommendedName>
</protein>
<evidence type="ECO:0000256" key="2">
    <source>
        <dbReference type="ARBA" id="ARBA00009678"/>
    </source>
</evidence>
<evidence type="ECO:0000259" key="5">
    <source>
        <dbReference type="PROSITE" id="PS50275"/>
    </source>
</evidence>
<keyword evidence="7" id="KW-1185">Reference proteome</keyword>
<dbReference type="Pfam" id="PF02383">
    <property type="entry name" value="Syja_N"/>
    <property type="match status" value="1"/>
</dbReference>
<organism evidence="6 7">
    <name type="scientific">Tetrahymena thermophila (strain SB210)</name>
    <dbReference type="NCBI Taxonomy" id="312017"/>
    <lineage>
        <taxon>Eukaryota</taxon>
        <taxon>Sar</taxon>
        <taxon>Alveolata</taxon>
        <taxon>Ciliophora</taxon>
        <taxon>Intramacronucleata</taxon>
        <taxon>Oligohymenophorea</taxon>
        <taxon>Hymenostomatida</taxon>
        <taxon>Tetrahymenina</taxon>
        <taxon>Tetrahymenidae</taxon>
        <taxon>Tetrahymena</taxon>
    </lineage>
</organism>
<dbReference type="Proteomes" id="UP000009168">
    <property type="component" value="Unassembled WGS sequence"/>
</dbReference>
<dbReference type="Pfam" id="PF22669">
    <property type="entry name" value="Exo_endo_phos2"/>
    <property type="match status" value="1"/>
</dbReference>
<accession>I7MH96</accession>
<dbReference type="GO" id="GO:0004439">
    <property type="term" value="F:phosphatidylinositol-4,5-bisphosphate 5-phosphatase activity"/>
    <property type="evidence" value="ECO:0007669"/>
    <property type="project" value="UniProtKB-EC"/>
</dbReference>
<evidence type="ECO:0000256" key="4">
    <source>
        <dbReference type="ARBA" id="ARBA00022801"/>
    </source>
</evidence>
<name>I7MH96_TETTS</name>
<comment type="similarity">
    <text evidence="1">Belongs to the synaptojanin family.</text>
</comment>
<dbReference type="EMBL" id="GG662523">
    <property type="protein sequence ID" value="EAS02726.2"/>
    <property type="molecule type" value="Genomic_DNA"/>
</dbReference>
<keyword evidence="6" id="KW-0540">Nuclease</keyword>
<dbReference type="InterPro" id="IPR000300">
    <property type="entry name" value="IPPc"/>
</dbReference>
<keyword evidence="4" id="KW-0378">Hydrolase</keyword>
<dbReference type="GO" id="GO:0046856">
    <property type="term" value="P:phosphatidylinositol dephosphorylation"/>
    <property type="evidence" value="ECO:0007669"/>
    <property type="project" value="InterPro"/>
</dbReference>
<sequence>MELRKQMKQEDQQSGEQKYFTLLESSSSFIIECTQKKNFKIDSKLVINKKSQAIKLCGQDYIDDKIINVQQFDAILGVIQIQDFSFLLVVKEKTKVATLLQQHDVYEIQSVQFFKMSDQQITQKIKEYMEGVQQILQSNHYFSYTYPLDQSRYSINHPVEGEDIFTWNKKISSNFTLQNIDPIWIVKIIQGYVGQFKYTTNKQNINITLICRRSFKRGGTRYIHRGVDSDGYVANYCENEQIIESNEYIFSNILIRGSVPIFWEQVGVQAHLKLTRGDKLNEQAYGKHFDMLEKMYFQGLARGKIHIFNLMMQNDKYEQTLSDSFQANHLKYQTKYKQISQKENSMYDFFDFHKRANELDEYVYNIMHNTYDYGYYKEIKSKPILYQQQVCFFRVNCKDCLDRTNSFLMRIAFYQIEQILRQELGITIIDQNIEQQIHANKLFDTQDPLIQQLKQLWVENGNSISNLYAGTDSTTKKASSGFQYKLNAYLIGMKRFVNCNLNDSFKMECINLITCQHFDSFYEISEEIQEALYMKRDLFLQKQRIKIQILSWNVMSLVPQPQIQFKNFFDRNNEEKPDIIVVGLQEIVKVSKFKIQNFFSNNHDEKSAQLWAQIIQRHIHEQVDKNYMLISSSDMMGNFLQVYVNPLIKDSIKNVETETVKCGLAKKAADVGAVICRLGINETSVCFVHCFLPGGRNKKKVQQRFEAINHIHNTAFQKEKNGKTKTNKIDQSDLIFLFGDLNFRVDLEYDTANEMIQNYKYYLSQEQISDAVKQIQELVKKDQLIEYEQLKNQSYLKPYIEGIIQFPPNFVDRTKKKRTPSWRGRILYCLNDELSTINQRFYNTIQQSNESDHKPITSFFEISTQKIDQEKRNQIIQDLFKEKEISNEKQNDLS</sequence>
<evidence type="ECO:0000313" key="6">
    <source>
        <dbReference type="EMBL" id="EAS02726.2"/>
    </source>
</evidence>
<dbReference type="InterPro" id="IPR002013">
    <property type="entry name" value="SAC_dom"/>
</dbReference>
<dbReference type="InterPro" id="IPR046985">
    <property type="entry name" value="IP5"/>
</dbReference>
<dbReference type="STRING" id="312017.I7MH96"/>
<dbReference type="OrthoDB" id="312112at2759"/>
<dbReference type="Gene3D" id="3.60.10.10">
    <property type="entry name" value="Endonuclease/exonuclease/phosphatase"/>
    <property type="match status" value="1"/>
</dbReference>
<dbReference type="InterPro" id="IPR036691">
    <property type="entry name" value="Endo/exonu/phosph_ase_sf"/>
</dbReference>
<dbReference type="GO" id="GO:0004519">
    <property type="term" value="F:endonuclease activity"/>
    <property type="evidence" value="ECO:0007669"/>
    <property type="project" value="UniProtKB-KW"/>
</dbReference>
<keyword evidence="6" id="KW-0255">Endonuclease</keyword>
<reference evidence="7" key="1">
    <citation type="journal article" date="2006" name="PLoS Biol.">
        <title>Macronuclear genome sequence of the ciliate Tetrahymena thermophila, a model eukaryote.</title>
        <authorList>
            <person name="Eisen J.A."/>
            <person name="Coyne R.S."/>
            <person name="Wu M."/>
            <person name="Wu D."/>
            <person name="Thiagarajan M."/>
            <person name="Wortman J.R."/>
            <person name="Badger J.H."/>
            <person name="Ren Q."/>
            <person name="Amedeo P."/>
            <person name="Jones K.M."/>
            <person name="Tallon L.J."/>
            <person name="Delcher A.L."/>
            <person name="Salzberg S.L."/>
            <person name="Silva J.C."/>
            <person name="Haas B.J."/>
            <person name="Majoros W.H."/>
            <person name="Farzad M."/>
            <person name="Carlton J.M."/>
            <person name="Smith R.K. Jr."/>
            <person name="Garg J."/>
            <person name="Pearlman R.E."/>
            <person name="Karrer K.M."/>
            <person name="Sun L."/>
            <person name="Manning G."/>
            <person name="Elde N.C."/>
            <person name="Turkewitz A.P."/>
            <person name="Asai D.J."/>
            <person name="Wilkes D.E."/>
            <person name="Wang Y."/>
            <person name="Cai H."/>
            <person name="Collins K."/>
            <person name="Stewart B.A."/>
            <person name="Lee S.R."/>
            <person name="Wilamowska K."/>
            <person name="Weinberg Z."/>
            <person name="Ruzzo W.L."/>
            <person name="Wloga D."/>
            <person name="Gaertig J."/>
            <person name="Frankel J."/>
            <person name="Tsao C.-C."/>
            <person name="Gorovsky M.A."/>
            <person name="Keeling P.J."/>
            <person name="Waller R.F."/>
            <person name="Patron N.J."/>
            <person name="Cherry J.M."/>
            <person name="Stover N.A."/>
            <person name="Krieger C.J."/>
            <person name="del Toro C."/>
            <person name="Ryder H.F."/>
            <person name="Williamson S.C."/>
            <person name="Barbeau R.A."/>
            <person name="Hamilton E.P."/>
            <person name="Orias E."/>
        </authorList>
    </citation>
    <scope>NUCLEOTIDE SEQUENCE [LARGE SCALE GENOMIC DNA]</scope>
    <source>
        <strain evidence="7">SB210</strain>
    </source>
</reference>
<dbReference type="PROSITE" id="PS50275">
    <property type="entry name" value="SAC"/>
    <property type="match status" value="1"/>
</dbReference>
<dbReference type="GeneID" id="7836219"/>
<dbReference type="eggNOG" id="KOG0566">
    <property type="taxonomic scope" value="Eukaryota"/>
</dbReference>
<dbReference type="SUPFAM" id="SSF56219">
    <property type="entry name" value="DNase I-like"/>
    <property type="match status" value="1"/>
</dbReference>
<dbReference type="SMART" id="SM00128">
    <property type="entry name" value="IPPc"/>
    <property type="match status" value="1"/>
</dbReference>
<evidence type="ECO:0000313" key="7">
    <source>
        <dbReference type="Proteomes" id="UP000009168"/>
    </source>
</evidence>
<dbReference type="RefSeq" id="XP_001022971.2">
    <property type="nucleotide sequence ID" value="XM_001022971.2"/>
</dbReference>
<feature type="domain" description="SAC" evidence="5">
    <location>
        <begin position="141"/>
        <end position="470"/>
    </location>
</feature>
<dbReference type="AlphaFoldDB" id="I7MH96"/>
<dbReference type="PANTHER" id="PTHR11200">
    <property type="entry name" value="INOSITOL 5-PHOSPHATASE"/>
    <property type="match status" value="1"/>
</dbReference>
<dbReference type="EC" id="3.1.3.36" evidence="3"/>
<gene>
    <name evidence="6" type="ORF">TTHERM_00348160</name>
</gene>
<dbReference type="PANTHER" id="PTHR11200:SF275">
    <property type="entry name" value="LD06095P"/>
    <property type="match status" value="1"/>
</dbReference>
<evidence type="ECO:0000256" key="1">
    <source>
        <dbReference type="ARBA" id="ARBA00008943"/>
    </source>
</evidence>
<comment type="similarity">
    <text evidence="2">In the central section; belongs to the inositol 1,4,5-trisphosphate 5-phosphatase family.</text>
</comment>